<feature type="signal peptide" evidence="3">
    <location>
        <begin position="1"/>
        <end position="18"/>
    </location>
</feature>
<feature type="chain" id="PRO_5046261680" description="DUF7137 domain-containing protein" evidence="3">
    <location>
        <begin position="19"/>
        <end position="285"/>
    </location>
</feature>
<dbReference type="InterPro" id="IPR055561">
    <property type="entry name" value="DUF7137"/>
</dbReference>
<evidence type="ECO:0000259" key="4">
    <source>
        <dbReference type="Pfam" id="PF23585"/>
    </source>
</evidence>
<evidence type="ECO:0000313" key="6">
    <source>
        <dbReference type="Proteomes" id="UP001322138"/>
    </source>
</evidence>
<feature type="region of interest" description="Disordered" evidence="1">
    <location>
        <begin position="36"/>
        <end position="111"/>
    </location>
</feature>
<dbReference type="Pfam" id="PF23585">
    <property type="entry name" value="DUF7137"/>
    <property type="match status" value="1"/>
</dbReference>
<feature type="compositionally biased region" description="Low complexity" evidence="1">
    <location>
        <begin position="39"/>
        <end position="55"/>
    </location>
</feature>
<proteinExistence type="predicted"/>
<comment type="caution">
    <text evidence="5">The sequence shown here is derived from an EMBL/GenBank/DDBJ whole genome shotgun (WGS) entry which is preliminary data.</text>
</comment>
<name>A0ABR0F8X4_9PEZI</name>
<feature type="compositionally biased region" description="Polar residues" evidence="1">
    <location>
        <begin position="72"/>
        <end position="107"/>
    </location>
</feature>
<feature type="transmembrane region" description="Helical" evidence="2">
    <location>
        <begin position="260"/>
        <end position="284"/>
    </location>
</feature>
<sequence length="285" mass="30224">MKFSSAVALLGLSSSVSALAWPGFLPELDSLVVRQNSDETTNSPKPTNTPSSNDNNNEEEEQKTTTGPATPLRTNLNTAGISQSGKATGSAAPNGTTSGKPRQTEFNPQDPAGAVVMITPSVMEGYQLYKIGDYITWAWNYTNLQGTPTAIDVLVTNTVAKQTWTLTQNMTFQEQGSYTWDTGAYDRTAVASPLLVEQYTLIIHDSDSEPTGPAPAGMLAPFNSFKFGLYTPKVYTPISDGWKCASCNGAGGMSIDSKAVAAAGVMSVITVLSFTWFVAGFGGLM</sequence>
<evidence type="ECO:0000256" key="3">
    <source>
        <dbReference type="SAM" id="SignalP"/>
    </source>
</evidence>
<evidence type="ECO:0000256" key="1">
    <source>
        <dbReference type="SAM" id="MobiDB-lite"/>
    </source>
</evidence>
<keyword evidence="2" id="KW-0812">Transmembrane</keyword>
<evidence type="ECO:0000256" key="2">
    <source>
        <dbReference type="SAM" id="Phobius"/>
    </source>
</evidence>
<feature type="domain" description="DUF7137" evidence="4">
    <location>
        <begin position="110"/>
        <end position="245"/>
    </location>
</feature>
<dbReference type="GeneID" id="87902146"/>
<dbReference type="PANTHER" id="PTHR42028:SF1">
    <property type="entry name" value="YALI0E30657P"/>
    <property type="match status" value="1"/>
</dbReference>
<accession>A0ABR0F8X4</accession>
<evidence type="ECO:0000313" key="5">
    <source>
        <dbReference type="EMBL" id="KAK4639752.1"/>
    </source>
</evidence>
<keyword evidence="2" id="KW-0472">Membrane</keyword>
<gene>
    <name evidence="5" type="ORF">QC761_711130</name>
</gene>
<organism evidence="5 6">
    <name type="scientific">Podospora bellae-mahoneyi</name>
    <dbReference type="NCBI Taxonomy" id="2093777"/>
    <lineage>
        <taxon>Eukaryota</taxon>
        <taxon>Fungi</taxon>
        <taxon>Dikarya</taxon>
        <taxon>Ascomycota</taxon>
        <taxon>Pezizomycotina</taxon>
        <taxon>Sordariomycetes</taxon>
        <taxon>Sordariomycetidae</taxon>
        <taxon>Sordariales</taxon>
        <taxon>Podosporaceae</taxon>
        <taxon>Podospora</taxon>
    </lineage>
</organism>
<keyword evidence="6" id="KW-1185">Reference proteome</keyword>
<keyword evidence="2" id="KW-1133">Transmembrane helix</keyword>
<reference evidence="5 6" key="1">
    <citation type="journal article" date="2023" name="bioRxiv">
        <title>High-quality genome assemblies of four members of thePodospora anserinaspecies complex.</title>
        <authorList>
            <person name="Ament-Velasquez S.L."/>
            <person name="Vogan A.A."/>
            <person name="Wallerman O."/>
            <person name="Hartmann F."/>
            <person name="Gautier V."/>
            <person name="Silar P."/>
            <person name="Giraud T."/>
            <person name="Johannesson H."/>
        </authorList>
    </citation>
    <scope>NUCLEOTIDE SEQUENCE [LARGE SCALE GENOMIC DNA]</scope>
    <source>
        <strain evidence="5 6">CBS 112042</strain>
    </source>
</reference>
<dbReference type="RefSeq" id="XP_062728728.1">
    <property type="nucleotide sequence ID" value="XM_062882664.1"/>
</dbReference>
<keyword evidence="3" id="KW-0732">Signal</keyword>
<dbReference type="Proteomes" id="UP001322138">
    <property type="component" value="Unassembled WGS sequence"/>
</dbReference>
<dbReference type="PANTHER" id="PTHR42028">
    <property type="entry name" value="CHROMOSOME 1, WHOLE GENOME SHOTGUN SEQUENCE"/>
    <property type="match status" value="1"/>
</dbReference>
<dbReference type="EMBL" id="JAFFGZ010000009">
    <property type="protein sequence ID" value="KAK4639752.1"/>
    <property type="molecule type" value="Genomic_DNA"/>
</dbReference>
<protein>
    <recommendedName>
        <fullName evidence="4">DUF7137 domain-containing protein</fullName>
    </recommendedName>
</protein>